<feature type="region of interest" description="Disordered" evidence="1">
    <location>
        <begin position="273"/>
        <end position="327"/>
    </location>
</feature>
<dbReference type="EMBL" id="HBIP01031254">
    <property type="protein sequence ID" value="CAE0503893.1"/>
    <property type="molecule type" value="Transcribed_RNA"/>
</dbReference>
<feature type="compositionally biased region" description="Low complexity" evidence="1">
    <location>
        <begin position="575"/>
        <end position="606"/>
    </location>
</feature>
<dbReference type="InterPro" id="IPR036188">
    <property type="entry name" value="FAD/NAD-bd_sf"/>
</dbReference>
<organism evidence="2">
    <name type="scientific">Dunaliella tertiolecta</name>
    <name type="common">Green alga</name>
    <dbReference type="NCBI Taxonomy" id="3047"/>
    <lineage>
        <taxon>Eukaryota</taxon>
        <taxon>Viridiplantae</taxon>
        <taxon>Chlorophyta</taxon>
        <taxon>core chlorophytes</taxon>
        <taxon>Chlorophyceae</taxon>
        <taxon>CS clade</taxon>
        <taxon>Chlamydomonadales</taxon>
        <taxon>Dunaliellaceae</taxon>
        <taxon>Dunaliella</taxon>
    </lineage>
</organism>
<name>A0A7S3R6N8_DUNTE</name>
<evidence type="ECO:0000256" key="1">
    <source>
        <dbReference type="SAM" id="MobiDB-lite"/>
    </source>
</evidence>
<feature type="region of interest" description="Disordered" evidence="1">
    <location>
        <begin position="898"/>
        <end position="972"/>
    </location>
</feature>
<accession>A0A7S3R6N8</accession>
<feature type="region of interest" description="Disordered" evidence="1">
    <location>
        <begin position="565"/>
        <end position="614"/>
    </location>
</feature>
<feature type="compositionally biased region" description="Low complexity" evidence="1">
    <location>
        <begin position="299"/>
        <end position="327"/>
    </location>
</feature>
<dbReference type="AlphaFoldDB" id="A0A7S3R6N8"/>
<gene>
    <name evidence="2" type="ORF">DTER00134_LOCUS18966</name>
</gene>
<dbReference type="PANTHER" id="PTHR32098:SF5">
    <property type="entry name" value="LYCOPENE BETA_EPSILON CYCLASE PROTEIN"/>
    <property type="match status" value="1"/>
</dbReference>
<proteinExistence type="predicted"/>
<sequence length="972" mass="103875">MINTNVGPSGLHCETARGASGLHACHHAPLPRRTCPRSSVSSVSVPGSLIQRRQFALLQPRWSSSARHGLARQVLTDNMNNLEGDPLAFLDVTEAYWRALRNQKHQPNKPGPRVVRMLGDGITAMDPKDLDYDVCVCGGTLGLMLATTLQKRGFKVCVLDKRLIEGRTQEWNISRGELKSLIETGLLSDEELDSCIVSNFNPIRVGFKGGPEVWVDDCLNLGVSPKLLLDLIKSKFVEAGGTLMENATFKAAEVTPGVGVKLKLMCHGAGIEDEPLGPGDVNRPNGLGKMPPHKAPVGAASTSSNGNSSSSSNSAPTSNGAPSTNGAAPAVATAAAAANVGGGGGRGTPKELGCRLLLDCMGHYSDIVKQVRGRAKPDGMVLVVGSCAEGVQAENNIHADLLYTLGDAQNDMQFFWEAFPAEGGKARTTYMFAYSDAEPARPNFEALLDRYFEDLVHYQGVPLSELRFKRVLFGGFPCYSNGPLQPKWDHIMQVGDASATQSPLSFGGFGAMMRHLGRLTRACDDALRCGTLSQPDLAAIHPYQPSLSASWLFQRSMSVGVGQLRKGHSAPLPANNANGSSSNSNGNGRSNNGLNGSSSSSNGTGSVQEARQQQWEELTVSMQGQSENSGTRGLAAMLEWTKLPANHVNEVLACNFDVMKVLGDRVLRPFLQDTIQLVPLSLSMVGMMAANPVAISRVLLQVGPRTLAGWFYHYFALVYYTAMHTLLTPVRAVVRGNNSGVINSSAPARSSPPLDDDPLVRAGYRFRRWLDALEFGSGQDYEYHPPQSIASPPAPLLAKQQQQQQQPFDLGVNPQKEAFGMDAEGVVPFNAAPGDHMNTPVPQARPPMRLPTTPGESKTVDRESMARATIKSAMPLSTPLKKGSSAFGLTLDDTGVSQTNASSTAAPQKPSFGMEGLGPEVGLQAQGQQRKETGLKQGWGLSEEVPGQQRQGWGMDQGNLPQGPTPVAAFGL</sequence>
<feature type="region of interest" description="Disordered" evidence="1">
    <location>
        <begin position="839"/>
        <end position="862"/>
    </location>
</feature>
<dbReference type="Gene3D" id="3.50.50.60">
    <property type="entry name" value="FAD/NAD(P)-binding domain"/>
    <property type="match status" value="1"/>
</dbReference>
<dbReference type="PANTHER" id="PTHR32098">
    <property type="entry name" value="LYCOPENE BETA/EPSILON CYCLASE PROTEIN"/>
    <property type="match status" value="1"/>
</dbReference>
<reference evidence="2" key="1">
    <citation type="submission" date="2021-01" db="EMBL/GenBank/DDBJ databases">
        <authorList>
            <person name="Corre E."/>
            <person name="Pelletier E."/>
            <person name="Niang G."/>
            <person name="Scheremetjew M."/>
            <person name="Finn R."/>
            <person name="Kale V."/>
            <person name="Holt S."/>
            <person name="Cochrane G."/>
            <person name="Meng A."/>
            <person name="Brown T."/>
            <person name="Cohen L."/>
        </authorList>
    </citation>
    <scope>NUCLEOTIDE SEQUENCE</scope>
    <source>
        <strain evidence="2">CCMP1320</strain>
    </source>
</reference>
<evidence type="ECO:0000313" key="2">
    <source>
        <dbReference type="EMBL" id="CAE0503893.1"/>
    </source>
</evidence>
<dbReference type="SUPFAM" id="SSF51905">
    <property type="entry name" value="FAD/NAD(P)-binding domain"/>
    <property type="match status" value="1"/>
</dbReference>
<protein>
    <recommendedName>
        <fullName evidence="3">FAD-binding domain-containing protein</fullName>
    </recommendedName>
</protein>
<evidence type="ECO:0008006" key="3">
    <source>
        <dbReference type="Google" id="ProtNLM"/>
    </source>
</evidence>